<name>A0AAD6N2I1_PENCN</name>
<gene>
    <name evidence="1" type="ORF">N7460_013715</name>
</gene>
<dbReference type="AlphaFoldDB" id="A0AAD6N2I1"/>
<dbReference type="Proteomes" id="UP001219568">
    <property type="component" value="Unassembled WGS sequence"/>
</dbReference>
<reference evidence="1" key="1">
    <citation type="journal article" date="2023" name="IMA Fungus">
        <title>Comparative genomic study of the Penicillium genus elucidates a diverse pangenome and 15 lateral gene transfer events.</title>
        <authorList>
            <person name="Petersen C."/>
            <person name="Sorensen T."/>
            <person name="Nielsen M.R."/>
            <person name="Sondergaard T.E."/>
            <person name="Sorensen J.L."/>
            <person name="Fitzpatrick D.A."/>
            <person name="Frisvad J.C."/>
            <person name="Nielsen K.L."/>
        </authorList>
    </citation>
    <scope>NUCLEOTIDE SEQUENCE</scope>
    <source>
        <strain evidence="1">IBT 15450</strain>
    </source>
</reference>
<keyword evidence="2" id="KW-1185">Reference proteome</keyword>
<comment type="caution">
    <text evidence="1">The sequence shown here is derived from an EMBL/GenBank/DDBJ whole genome shotgun (WGS) entry which is preliminary data.</text>
</comment>
<protein>
    <submittedName>
        <fullName evidence="1">Uncharacterized protein</fullName>
    </submittedName>
</protein>
<proteinExistence type="predicted"/>
<reference evidence="1" key="2">
    <citation type="submission" date="2023-01" db="EMBL/GenBank/DDBJ databases">
        <authorList>
            <person name="Petersen C."/>
        </authorList>
    </citation>
    <scope>NUCLEOTIDE SEQUENCE</scope>
    <source>
        <strain evidence="1">IBT 15450</strain>
    </source>
</reference>
<sequence>MTTPTHPPSLIRRDATDAELAYLTVRRDFLDSLRDQHRALRNRKEMTEERRSEILETLRNLASQTEDIKIAGLRMKDEQPLCHAVCENRIGYFNGGLSSAFAWDCNKNRDEIVRLINAVAWEGNSGVLSDKVDGRLIWR</sequence>
<organism evidence="1 2">
    <name type="scientific">Penicillium canescens</name>
    <dbReference type="NCBI Taxonomy" id="5083"/>
    <lineage>
        <taxon>Eukaryota</taxon>
        <taxon>Fungi</taxon>
        <taxon>Dikarya</taxon>
        <taxon>Ascomycota</taxon>
        <taxon>Pezizomycotina</taxon>
        <taxon>Eurotiomycetes</taxon>
        <taxon>Eurotiomycetidae</taxon>
        <taxon>Eurotiales</taxon>
        <taxon>Aspergillaceae</taxon>
        <taxon>Penicillium</taxon>
    </lineage>
</organism>
<accession>A0AAD6N2I1</accession>
<evidence type="ECO:0000313" key="1">
    <source>
        <dbReference type="EMBL" id="KAJ6023320.1"/>
    </source>
</evidence>
<dbReference type="EMBL" id="JAQJZL010000016">
    <property type="protein sequence ID" value="KAJ6023320.1"/>
    <property type="molecule type" value="Genomic_DNA"/>
</dbReference>
<evidence type="ECO:0000313" key="2">
    <source>
        <dbReference type="Proteomes" id="UP001219568"/>
    </source>
</evidence>